<dbReference type="InterPro" id="IPR014746">
    <property type="entry name" value="Gln_synth/guanido_kin_cat_dom"/>
</dbReference>
<dbReference type="NCBIfam" id="TIGR02050">
    <property type="entry name" value="gshA_cyan_rel"/>
    <property type="match status" value="1"/>
</dbReference>
<name>A0ABS4WDQ8_9MICC</name>
<dbReference type="HAMAP" id="MF_01609">
    <property type="entry name" value="Glu_cys_ligase_2"/>
    <property type="match status" value="1"/>
</dbReference>
<evidence type="ECO:0000313" key="7">
    <source>
        <dbReference type="Proteomes" id="UP000766570"/>
    </source>
</evidence>
<keyword evidence="7" id="KW-1185">Reference proteome</keyword>
<evidence type="ECO:0000256" key="2">
    <source>
        <dbReference type="ARBA" id="ARBA00022741"/>
    </source>
</evidence>
<comment type="similarity">
    <text evidence="5">Belongs to the glutamate--cysteine ligase type 2 family. YbdK subfamily.</text>
</comment>
<dbReference type="EC" id="6.3.2.2" evidence="5"/>
<dbReference type="Pfam" id="PF04107">
    <property type="entry name" value="GCS2"/>
    <property type="match status" value="1"/>
</dbReference>
<dbReference type="RefSeq" id="WP_344032091.1">
    <property type="nucleotide sequence ID" value="NZ_BAAAMI010000006.1"/>
</dbReference>
<dbReference type="InterPro" id="IPR006336">
    <property type="entry name" value="GCS2"/>
</dbReference>
<comment type="catalytic activity">
    <reaction evidence="4 5">
        <text>L-cysteine + L-glutamate + ATP = gamma-L-glutamyl-L-cysteine + ADP + phosphate + H(+)</text>
        <dbReference type="Rhea" id="RHEA:13285"/>
        <dbReference type="ChEBI" id="CHEBI:15378"/>
        <dbReference type="ChEBI" id="CHEBI:29985"/>
        <dbReference type="ChEBI" id="CHEBI:30616"/>
        <dbReference type="ChEBI" id="CHEBI:35235"/>
        <dbReference type="ChEBI" id="CHEBI:43474"/>
        <dbReference type="ChEBI" id="CHEBI:58173"/>
        <dbReference type="ChEBI" id="CHEBI:456216"/>
        <dbReference type="EC" id="6.3.2.2"/>
    </reaction>
</comment>
<organism evidence="6 7">
    <name type="scientific">Paeniglutamicibacter psychrophenolicus</name>
    <dbReference type="NCBI Taxonomy" id="257454"/>
    <lineage>
        <taxon>Bacteria</taxon>
        <taxon>Bacillati</taxon>
        <taxon>Actinomycetota</taxon>
        <taxon>Actinomycetes</taxon>
        <taxon>Micrococcales</taxon>
        <taxon>Micrococcaceae</taxon>
        <taxon>Paeniglutamicibacter</taxon>
    </lineage>
</organism>
<evidence type="ECO:0000256" key="3">
    <source>
        <dbReference type="ARBA" id="ARBA00022840"/>
    </source>
</evidence>
<evidence type="ECO:0000256" key="1">
    <source>
        <dbReference type="ARBA" id="ARBA00022598"/>
    </source>
</evidence>
<evidence type="ECO:0000313" key="6">
    <source>
        <dbReference type="EMBL" id="MBP2374355.1"/>
    </source>
</evidence>
<dbReference type="InterPro" id="IPR050141">
    <property type="entry name" value="GCL_type2/YbdK_subfam"/>
</dbReference>
<proteinExistence type="inferred from homology"/>
<dbReference type="EMBL" id="JAGIOE010000001">
    <property type="protein sequence ID" value="MBP2374355.1"/>
    <property type="molecule type" value="Genomic_DNA"/>
</dbReference>
<comment type="function">
    <text evidence="5">ATP-dependent carboxylate-amine ligase which exhibits weak glutamate--cysteine ligase activity.</text>
</comment>
<keyword evidence="2 5" id="KW-0547">Nucleotide-binding</keyword>
<keyword evidence="3 5" id="KW-0067">ATP-binding</keyword>
<dbReference type="Proteomes" id="UP000766570">
    <property type="component" value="Unassembled WGS sequence"/>
</dbReference>
<evidence type="ECO:0000256" key="5">
    <source>
        <dbReference type="HAMAP-Rule" id="MF_01609"/>
    </source>
</evidence>
<sequence length="363" mass="38768">MPAVRTFGIEQEFFLINPATGLPAVPRHHVHNELMALRSGGTHTHPEFLACQVENSTPICTTGAEALEAVVSARRELSAVAREAGLQLVGLGTAPRIPAGPAAVHASERYYAINRFCPGITSEHYLCGTHVHVGIEDLETGVQALNSLRQWLPLLTALGANSPFWRGADSGFASWRSIAYLRWSIHGIPPHFADARDYLARMEFLLASDVVLDAGHIGWGARLSARFPTLEIRVADAQMGARDVVVLALVMRALVSAGANSPGRIPDPAPEALDMAQWQAAKFGTRGNHYDLAAGTKASLDRRLDALLNYIGGELEDSGDTDFVGAGLARIAGEGNGAAAQRRFFHAGGFDALISEAGARLLD</sequence>
<dbReference type="GO" id="GO:0016874">
    <property type="term" value="F:ligase activity"/>
    <property type="evidence" value="ECO:0007669"/>
    <property type="project" value="UniProtKB-KW"/>
</dbReference>
<dbReference type="PANTHER" id="PTHR36510:SF1">
    <property type="entry name" value="GLUTAMATE--CYSTEINE LIGASE 2-RELATED"/>
    <property type="match status" value="1"/>
</dbReference>
<accession>A0ABS4WDQ8</accession>
<dbReference type="SUPFAM" id="SSF55931">
    <property type="entry name" value="Glutamine synthetase/guanido kinase"/>
    <property type="match status" value="1"/>
</dbReference>
<dbReference type="InterPro" id="IPR011793">
    <property type="entry name" value="YbdK"/>
</dbReference>
<reference evidence="6 7" key="1">
    <citation type="submission" date="2021-03" db="EMBL/GenBank/DDBJ databases">
        <title>Sequencing the genomes of 1000 actinobacteria strains.</title>
        <authorList>
            <person name="Klenk H.-P."/>
        </authorList>
    </citation>
    <scope>NUCLEOTIDE SEQUENCE [LARGE SCALE GENOMIC DNA]</scope>
    <source>
        <strain evidence="6 7">DSM 15454</strain>
    </source>
</reference>
<dbReference type="PANTHER" id="PTHR36510">
    <property type="entry name" value="GLUTAMATE--CYSTEINE LIGASE 2-RELATED"/>
    <property type="match status" value="1"/>
</dbReference>
<protein>
    <recommendedName>
        <fullName evidence="5">Putative glutamate--cysteine ligase 2</fullName>
        <ecNumber evidence="5">6.3.2.2</ecNumber>
    </recommendedName>
    <alternativeName>
        <fullName evidence="5">Gamma-glutamylcysteine synthetase 2</fullName>
        <shortName evidence="5">GCS 2</shortName>
        <shortName evidence="5">Gamma-GCS 2</shortName>
    </alternativeName>
</protein>
<dbReference type="Gene3D" id="3.30.590.20">
    <property type="match status" value="1"/>
</dbReference>
<evidence type="ECO:0000256" key="4">
    <source>
        <dbReference type="ARBA" id="ARBA00048819"/>
    </source>
</evidence>
<gene>
    <name evidence="6" type="ORF">JOF46_002267</name>
</gene>
<comment type="caution">
    <text evidence="6">The sequence shown here is derived from an EMBL/GenBank/DDBJ whole genome shotgun (WGS) entry which is preliminary data.</text>
</comment>
<keyword evidence="1 5" id="KW-0436">Ligase</keyword>